<dbReference type="NCBIfam" id="TIGR03235">
    <property type="entry name" value="DNA_S_dndA"/>
    <property type="match status" value="1"/>
</dbReference>
<sequence>MVGLVVTYLDVAATTRVDPRVADVVMHWMTEDFGNAGSRTHEYGTRAKRAVQEAREYLSGTVHAEPDELIFTSGATESNNIALLGLAPHGEQTGRRHIITSAIEHKAVIEPLEHLQSRGFEVDFIKPGSSGRVPVEAVMERLRPDTLLVSLMHVNNETGVVQPVAELAQLLSATPTYLHVDAAQGYGKVPQDLTAPIDMISVSGHKIGAPKGVGMLVIRRRGWDRLPLQPIMFGGGQERKLRPGTLPVPLIMGLAEAAKIFAKGHAQWHKNAVDLRTRLLEALAKTRFRINGDQDHAVPHILNLSFDGVDAEALIVMLKQHVAVATGSACTSASYTPSHVLTAMGLPEEVAENGLRLSWFPSQAADLDVEELATRIAWMQPDSA</sequence>
<name>A0ABQ3F2G6_9ACTN</name>
<evidence type="ECO:0000256" key="10">
    <source>
        <dbReference type="RuleBase" id="RU004504"/>
    </source>
</evidence>
<evidence type="ECO:0000256" key="4">
    <source>
        <dbReference type="ARBA" id="ARBA00022679"/>
    </source>
</evidence>
<proteinExistence type="inferred from homology"/>
<reference evidence="13" key="1">
    <citation type="journal article" date="2019" name="Int. J. Syst. Evol. Microbiol.">
        <title>The Global Catalogue of Microorganisms (GCM) 10K type strain sequencing project: providing services to taxonomists for standard genome sequencing and annotation.</title>
        <authorList>
            <consortium name="The Broad Institute Genomics Platform"/>
            <consortium name="The Broad Institute Genome Sequencing Center for Infectious Disease"/>
            <person name="Wu L."/>
            <person name="Ma J."/>
        </authorList>
    </citation>
    <scope>NUCLEOTIDE SEQUENCE [LARGE SCALE GENOMIC DNA]</scope>
    <source>
        <strain evidence="13">JCM 4738</strain>
    </source>
</reference>
<dbReference type="InterPro" id="IPR016454">
    <property type="entry name" value="Cysteine_dSase"/>
</dbReference>
<dbReference type="EMBL" id="BMVP01000011">
    <property type="protein sequence ID" value="GHB72988.1"/>
    <property type="molecule type" value="Genomic_DNA"/>
</dbReference>
<keyword evidence="13" id="KW-1185">Reference proteome</keyword>
<comment type="similarity">
    <text evidence="2">Belongs to the class-V pyridoxal-phosphate-dependent aminotransferase family. NifS/IscS subfamily.</text>
</comment>
<keyword evidence="7" id="KW-0408">Iron</keyword>
<dbReference type="PIRSF" id="PIRSF005572">
    <property type="entry name" value="NifS"/>
    <property type="match status" value="1"/>
</dbReference>
<dbReference type="EC" id="2.8.1.7" evidence="3"/>
<keyword evidence="8" id="KW-0411">Iron-sulfur</keyword>
<gene>
    <name evidence="12" type="ORF">GCM10010347_49160</name>
</gene>
<dbReference type="InterPro" id="IPR017644">
    <property type="entry name" value="Cysteine_desulfurase_DndA"/>
</dbReference>
<evidence type="ECO:0000313" key="12">
    <source>
        <dbReference type="EMBL" id="GHB72988.1"/>
    </source>
</evidence>
<evidence type="ECO:0000256" key="6">
    <source>
        <dbReference type="ARBA" id="ARBA00022898"/>
    </source>
</evidence>
<evidence type="ECO:0000256" key="1">
    <source>
        <dbReference type="ARBA" id="ARBA00001933"/>
    </source>
</evidence>
<dbReference type="InterPro" id="IPR015422">
    <property type="entry name" value="PyrdxlP-dep_Trfase_small"/>
</dbReference>
<dbReference type="PANTHER" id="PTHR11601">
    <property type="entry name" value="CYSTEINE DESULFURYLASE FAMILY MEMBER"/>
    <property type="match status" value="1"/>
</dbReference>
<evidence type="ECO:0000313" key="13">
    <source>
        <dbReference type="Proteomes" id="UP000642673"/>
    </source>
</evidence>
<dbReference type="Gene3D" id="1.10.260.50">
    <property type="match status" value="1"/>
</dbReference>
<evidence type="ECO:0000256" key="3">
    <source>
        <dbReference type="ARBA" id="ARBA00012239"/>
    </source>
</evidence>
<evidence type="ECO:0000256" key="9">
    <source>
        <dbReference type="ARBA" id="ARBA00050776"/>
    </source>
</evidence>
<dbReference type="PANTHER" id="PTHR11601:SF34">
    <property type="entry name" value="CYSTEINE DESULFURASE"/>
    <property type="match status" value="1"/>
</dbReference>
<comment type="cofactor">
    <cofactor evidence="1 10">
        <name>pyridoxal 5'-phosphate</name>
        <dbReference type="ChEBI" id="CHEBI:597326"/>
    </cofactor>
</comment>
<dbReference type="InterPro" id="IPR020578">
    <property type="entry name" value="Aminotrans_V_PyrdxlP_BS"/>
</dbReference>
<organism evidence="12 13">
    <name type="scientific">Streptomyces cirratus</name>
    <dbReference type="NCBI Taxonomy" id="68187"/>
    <lineage>
        <taxon>Bacteria</taxon>
        <taxon>Bacillati</taxon>
        <taxon>Actinomycetota</taxon>
        <taxon>Actinomycetes</taxon>
        <taxon>Kitasatosporales</taxon>
        <taxon>Streptomycetaceae</taxon>
        <taxon>Streptomyces</taxon>
    </lineage>
</organism>
<accession>A0ABQ3F2G6</accession>
<dbReference type="PROSITE" id="PS00595">
    <property type="entry name" value="AA_TRANSFER_CLASS_5"/>
    <property type="match status" value="1"/>
</dbReference>
<dbReference type="InterPro" id="IPR015421">
    <property type="entry name" value="PyrdxlP-dep_Trfase_major"/>
</dbReference>
<dbReference type="InterPro" id="IPR015424">
    <property type="entry name" value="PyrdxlP-dep_Trfase"/>
</dbReference>
<evidence type="ECO:0000256" key="7">
    <source>
        <dbReference type="ARBA" id="ARBA00023004"/>
    </source>
</evidence>
<dbReference type="InterPro" id="IPR000192">
    <property type="entry name" value="Aminotrans_V_dom"/>
</dbReference>
<dbReference type="SUPFAM" id="SSF53383">
    <property type="entry name" value="PLP-dependent transferases"/>
    <property type="match status" value="1"/>
</dbReference>
<keyword evidence="6" id="KW-0663">Pyridoxal phosphate</keyword>
<dbReference type="Gene3D" id="3.90.1150.10">
    <property type="entry name" value="Aspartate Aminotransferase, domain 1"/>
    <property type="match status" value="1"/>
</dbReference>
<protein>
    <recommendedName>
        <fullName evidence="3">cysteine desulfurase</fullName>
        <ecNumber evidence="3">2.8.1.7</ecNumber>
    </recommendedName>
</protein>
<evidence type="ECO:0000256" key="5">
    <source>
        <dbReference type="ARBA" id="ARBA00022723"/>
    </source>
</evidence>
<dbReference type="Gene3D" id="3.40.640.10">
    <property type="entry name" value="Type I PLP-dependent aspartate aminotransferase-like (Major domain)"/>
    <property type="match status" value="1"/>
</dbReference>
<keyword evidence="4" id="KW-0808">Transferase</keyword>
<evidence type="ECO:0000256" key="8">
    <source>
        <dbReference type="ARBA" id="ARBA00023014"/>
    </source>
</evidence>
<evidence type="ECO:0000256" key="2">
    <source>
        <dbReference type="ARBA" id="ARBA00006490"/>
    </source>
</evidence>
<comment type="catalytic activity">
    <reaction evidence="9">
        <text>(sulfur carrier)-H + L-cysteine = (sulfur carrier)-SH + L-alanine</text>
        <dbReference type="Rhea" id="RHEA:43892"/>
        <dbReference type="Rhea" id="RHEA-COMP:14737"/>
        <dbReference type="Rhea" id="RHEA-COMP:14739"/>
        <dbReference type="ChEBI" id="CHEBI:29917"/>
        <dbReference type="ChEBI" id="CHEBI:35235"/>
        <dbReference type="ChEBI" id="CHEBI:57972"/>
        <dbReference type="ChEBI" id="CHEBI:64428"/>
        <dbReference type="EC" id="2.8.1.7"/>
    </reaction>
</comment>
<evidence type="ECO:0000259" key="11">
    <source>
        <dbReference type="Pfam" id="PF00266"/>
    </source>
</evidence>
<keyword evidence="5" id="KW-0479">Metal-binding</keyword>
<dbReference type="Pfam" id="PF00266">
    <property type="entry name" value="Aminotran_5"/>
    <property type="match status" value="1"/>
</dbReference>
<comment type="caution">
    <text evidence="12">The sequence shown here is derived from an EMBL/GenBank/DDBJ whole genome shotgun (WGS) entry which is preliminary data.</text>
</comment>
<feature type="domain" description="Aminotransferase class V" evidence="11">
    <location>
        <begin position="7"/>
        <end position="360"/>
    </location>
</feature>
<dbReference type="Proteomes" id="UP000642673">
    <property type="component" value="Unassembled WGS sequence"/>
</dbReference>